<name>X0XZU1_9ZZZZ</name>
<reference evidence="1" key="1">
    <citation type="journal article" date="2014" name="Front. Microbiol.">
        <title>High frequency of phylogenetically diverse reductive dehalogenase-homologous genes in deep subseafloor sedimentary metagenomes.</title>
        <authorList>
            <person name="Kawai M."/>
            <person name="Futagami T."/>
            <person name="Toyoda A."/>
            <person name="Takaki Y."/>
            <person name="Nishi S."/>
            <person name="Hori S."/>
            <person name="Arai W."/>
            <person name="Tsubouchi T."/>
            <person name="Morono Y."/>
            <person name="Uchiyama I."/>
            <person name="Ito T."/>
            <person name="Fujiyama A."/>
            <person name="Inagaki F."/>
            <person name="Takami H."/>
        </authorList>
    </citation>
    <scope>NUCLEOTIDE SEQUENCE</scope>
    <source>
        <strain evidence="1">Expedition CK06-06</strain>
    </source>
</reference>
<protein>
    <submittedName>
        <fullName evidence="1">Uncharacterized protein</fullName>
    </submittedName>
</protein>
<gene>
    <name evidence="1" type="ORF">S01H1_64135</name>
</gene>
<sequence length="171" mass="19228">MALSEHDRKSIEAFREYIEDSVAGDERYGPATRHDSEDGSVLVTRFEAGTSCWFEVVLQPFAPQIRVGFSTNDRSMSEEVEQAIEEAGDTMEALVASGFREAGLDWPDPVVEHGCEGEESFYFATPLDVEDLFDLDLEQMRNKVVRMLEGYLVAFGPGIEVGEFEEIEEED</sequence>
<comment type="caution">
    <text evidence="1">The sequence shown here is derived from an EMBL/GenBank/DDBJ whole genome shotgun (WGS) entry which is preliminary data.</text>
</comment>
<dbReference type="EMBL" id="BARS01042258">
    <property type="protein sequence ID" value="GAG40682.1"/>
    <property type="molecule type" value="Genomic_DNA"/>
</dbReference>
<accession>X0XZU1</accession>
<proteinExistence type="predicted"/>
<dbReference type="AlphaFoldDB" id="X0XZU1"/>
<evidence type="ECO:0000313" key="1">
    <source>
        <dbReference type="EMBL" id="GAG40682.1"/>
    </source>
</evidence>
<organism evidence="1">
    <name type="scientific">marine sediment metagenome</name>
    <dbReference type="NCBI Taxonomy" id="412755"/>
    <lineage>
        <taxon>unclassified sequences</taxon>
        <taxon>metagenomes</taxon>
        <taxon>ecological metagenomes</taxon>
    </lineage>
</organism>